<dbReference type="SUPFAM" id="SSF63380">
    <property type="entry name" value="Riboflavin synthase domain-like"/>
    <property type="match status" value="1"/>
</dbReference>
<evidence type="ECO:0000313" key="9">
    <source>
        <dbReference type="Ensembl" id="ENSCSAVP00000000095.1"/>
    </source>
</evidence>
<dbReference type="FunFam" id="2.40.30.10:FF:000240">
    <property type="entry name" value="predicted NADPH oxidase 2"/>
    <property type="match status" value="1"/>
</dbReference>
<sequence length="435" mass="49379">CPRRIRRILDKNIKFHRMCAYMIVLMTLIHYFAHSFNVDFFTSAYTSKILVTDSNSVIQRKRLVARLIQIGNAPNETYLNPIRSNVVVGAVFLLTGGWTGVIITLSLFFMVTSSVEFIRRSYFEVFWFTHHLFIVFYGFLVVHGISMQVRGQTAASLLVHDPKRCSLINPALWPQNNCPTPVFAGSAPMTWKWVIAPMVLYVIERIIRLVRFNQQVEILKVIKHPSRVIEIQMRKKGFNAEVGQYVFIMCPQLSQLEWHPFTLTSAPEEDYCSVHVRIVGDWTTGLSKVLPSWKMPKLAIDGPFGTASEDVFNYPVAICVGSGIGVTPFASLLKSVWYVIQVNTASTHTLLVDGTISRYDSARDVITGLEQKTNYGRPNWDEIFSKTAQSHPNTHVGVFFCGVAALSAKVGVWCCTKFSNSNNRKISFHYNKENF</sequence>
<dbReference type="AlphaFoldDB" id="H2Y447"/>
<evidence type="ECO:0000256" key="3">
    <source>
        <dbReference type="ARBA" id="ARBA00022989"/>
    </source>
</evidence>
<dbReference type="InterPro" id="IPR050369">
    <property type="entry name" value="RBOH/FRE"/>
</dbReference>
<dbReference type="InterPro" id="IPR039261">
    <property type="entry name" value="FNR_nucleotide-bd"/>
</dbReference>
<keyword evidence="2 7" id="KW-0812">Transmembrane</keyword>
<reference evidence="10" key="1">
    <citation type="submission" date="2003-08" db="EMBL/GenBank/DDBJ databases">
        <authorList>
            <person name="Birren B."/>
            <person name="Nusbaum C."/>
            <person name="Abebe A."/>
            <person name="Abouelleil A."/>
            <person name="Adekoya E."/>
            <person name="Ait-zahra M."/>
            <person name="Allen N."/>
            <person name="Allen T."/>
            <person name="An P."/>
            <person name="Anderson M."/>
            <person name="Anderson S."/>
            <person name="Arachchi H."/>
            <person name="Armbruster J."/>
            <person name="Bachantsang P."/>
            <person name="Baldwin J."/>
            <person name="Barry A."/>
            <person name="Bayul T."/>
            <person name="Blitshsteyn B."/>
            <person name="Bloom T."/>
            <person name="Blye J."/>
            <person name="Boguslavskiy L."/>
            <person name="Borowsky M."/>
            <person name="Boukhgalter B."/>
            <person name="Brunache A."/>
            <person name="Butler J."/>
            <person name="Calixte N."/>
            <person name="Calvo S."/>
            <person name="Camarata J."/>
            <person name="Campo K."/>
            <person name="Chang J."/>
            <person name="Cheshatsang Y."/>
            <person name="Citroen M."/>
            <person name="Collymore A."/>
            <person name="Considine T."/>
            <person name="Cook A."/>
            <person name="Cooke P."/>
            <person name="Corum B."/>
            <person name="Cuomo C."/>
            <person name="David R."/>
            <person name="Dawoe T."/>
            <person name="Degray S."/>
            <person name="Dodge S."/>
            <person name="Dooley K."/>
            <person name="Dorje P."/>
            <person name="Dorjee K."/>
            <person name="Dorris L."/>
            <person name="Duffey N."/>
            <person name="Dupes A."/>
            <person name="Elkins T."/>
            <person name="Engels R."/>
            <person name="Erickson J."/>
            <person name="Farina A."/>
            <person name="Faro S."/>
            <person name="Ferreira P."/>
            <person name="Fischer H."/>
            <person name="Fitzgerald M."/>
            <person name="Foley K."/>
            <person name="Gage D."/>
            <person name="Galagan J."/>
            <person name="Gearin G."/>
            <person name="Gnerre S."/>
            <person name="Gnirke A."/>
            <person name="Goyette A."/>
            <person name="Graham J."/>
            <person name="Grandbois E."/>
            <person name="Gyaltsen K."/>
            <person name="Hafez N."/>
            <person name="Hagopian D."/>
            <person name="Hagos B."/>
            <person name="Hall J."/>
            <person name="Hatcher B."/>
            <person name="Heller A."/>
            <person name="Higgins H."/>
            <person name="Honan T."/>
            <person name="Horn A."/>
            <person name="Houde N."/>
            <person name="Hughes L."/>
            <person name="Hulme W."/>
            <person name="Husby E."/>
            <person name="Iliev I."/>
            <person name="Jaffe D."/>
            <person name="Jones C."/>
            <person name="Kamal M."/>
            <person name="Kamat A."/>
            <person name="Kamvysselis M."/>
            <person name="Karlsson E."/>
            <person name="Kells C."/>
            <person name="Kieu A."/>
            <person name="Kisner P."/>
            <person name="Kodira C."/>
            <person name="Kulbokas E."/>
            <person name="Labutti K."/>
            <person name="Lama D."/>
            <person name="Landers T."/>
            <person name="Leger J."/>
            <person name="Levine S."/>
            <person name="Lewis D."/>
            <person name="Lewis T."/>
            <person name="Lindblad-toh K."/>
            <person name="Liu X."/>
            <person name="Lokyitsang T."/>
            <person name="Lokyitsang Y."/>
            <person name="Lucien O."/>
            <person name="Lui A."/>
            <person name="Ma L.J."/>
            <person name="Mabbitt R."/>
            <person name="Macdonald J."/>
            <person name="Maclean C."/>
            <person name="Major J."/>
            <person name="Manning J."/>
            <person name="Marabella R."/>
            <person name="Maru K."/>
            <person name="Matthews C."/>
            <person name="Mauceli E."/>
            <person name="Mccarthy M."/>
            <person name="Mcdonough S."/>
            <person name="Mcghee T."/>
            <person name="Meldrim J."/>
            <person name="Meneus L."/>
            <person name="Mesirov J."/>
            <person name="Mihalev A."/>
            <person name="Mihova T."/>
            <person name="Mikkelsen T."/>
            <person name="Mlenga V."/>
            <person name="Moru K."/>
            <person name="Mozes J."/>
            <person name="Mulrain L."/>
            <person name="Munson G."/>
            <person name="Naylor J."/>
            <person name="Newes C."/>
            <person name="Nguyen C."/>
            <person name="Nguyen N."/>
            <person name="Nguyen T."/>
            <person name="Nicol R."/>
            <person name="Nielsen C."/>
            <person name="Nizzari M."/>
            <person name="Norbu C."/>
            <person name="Norbu N."/>
            <person name="O'donnell P."/>
            <person name="Okoawo O."/>
            <person name="O'leary S."/>
            <person name="Omotosho B."/>
            <person name="O'neill K."/>
            <person name="Osman S."/>
            <person name="Parker S."/>
            <person name="Perrin D."/>
            <person name="Phunkhang P."/>
            <person name="Piqani B."/>
            <person name="Purcell S."/>
            <person name="Rachupka T."/>
            <person name="Ramasamy U."/>
            <person name="Rameau R."/>
            <person name="Ray V."/>
            <person name="Raymond C."/>
            <person name="Retta R."/>
            <person name="Richardson S."/>
            <person name="Rise C."/>
            <person name="Rodriguez J."/>
            <person name="Rogers J."/>
            <person name="Rogov P."/>
            <person name="Rutman M."/>
            <person name="Schupbach R."/>
            <person name="Seaman C."/>
            <person name="Settipalli S."/>
            <person name="Sharpe T."/>
            <person name="Sheridan J."/>
            <person name="Sherpa N."/>
            <person name="Shi J."/>
            <person name="Smirnov S."/>
            <person name="Smith C."/>
            <person name="Sougnez C."/>
            <person name="Spencer B."/>
            <person name="Stalker J."/>
            <person name="Stange-thomann N."/>
            <person name="Stavropoulos S."/>
            <person name="Stetson K."/>
            <person name="Stone C."/>
            <person name="Stone S."/>
            <person name="Stubbs M."/>
            <person name="Talamas J."/>
            <person name="Tchuinga P."/>
            <person name="Tenzing P."/>
            <person name="Tesfaye S."/>
            <person name="Theodore J."/>
            <person name="Thoulutsang Y."/>
            <person name="Topham K."/>
            <person name="Towey S."/>
            <person name="Tsamla T."/>
            <person name="Tsomo N."/>
            <person name="Vallee D."/>
            <person name="Vassiliev H."/>
            <person name="Venkataraman V."/>
            <person name="Vinson J."/>
            <person name="Vo A."/>
            <person name="Wade C."/>
            <person name="Wang S."/>
            <person name="Wangchuk T."/>
            <person name="Wangdi T."/>
            <person name="Whittaker C."/>
            <person name="Wilkinson J."/>
            <person name="Wu Y."/>
            <person name="Wyman D."/>
            <person name="Yadav S."/>
            <person name="Yang S."/>
            <person name="Yang X."/>
            <person name="Yeager S."/>
            <person name="Yee E."/>
            <person name="Young G."/>
            <person name="Zainoun J."/>
            <person name="Zembeck L."/>
            <person name="Zimmer A."/>
            <person name="Zody M."/>
            <person name="Lander E."/>
        </authorList>
    </citation>
    <scope>NUCLEOTIDE SEQUENCE [LARGE SCALE GENOMIC DNA]</scope>
</reference>
<feature type="transmembrane region" description="Helical" evidence="7">
    <location>
        <begin position="86"/>
        <end position="110"/>
    </location>
</feature>
<dbReference type="GeneTree" id="ENSGT00940000167196"/>
<feature type="transmembrane region" description="Helical" evidence="7">
    <location>
        <begin position="15"/>
        <end position="33"/>
    </location>
</feature>
<dbReference type="GO" id="GO:0016175">
    <property type="term" value="F:superoxide-generating NAD(P)H oxidase activity"/>
    <property type="evidence" value="ECO:0007669"/>
    <property type="project" value="TreeGrafter"/>
</dbReference>
<comment type="subcellular location">
    <subcellularLocation>
        <location evidence="1">Membrane</location>
        <topology evidence="1">Multi-pass membrane protein</topology>
    </subcellularLocation>
</comment>
<feature type="transmembrane region" description="Helical" evidence="7">
    <location>
        <begin position="122"/>
        <end position="142"/>
    </location>
</feature>
<dbReference type="InterPro" id="IPR000778">
    <property type="entry name" value="Cyt_b245_heavy_chain"/>
</dbReference>
<evidence type="ECO:0000256" key="7">
    <source>
        <dbReference type="SAM" id="Phobius"/>
    </source>
</evidence>
<dbReference type="InterPro" id="IPR013130">
    <property type="entry name" value="Fe3_Rdtase_TM_dom"/>
</dbReference>
<dbReference type="PRINTS" id="PR00466">
    <property type="entry name" value="GP91PHOX"/>
</dbReference>
<dbReference type="Pfam" id="PF08030">
    <property type="entry name" value="NAD_binding_6"/>
    <property type="match status" value="1"/>
</dbReference>
<evidence type="ECO:0000256" key="1">
    <source>
        <dbReference type="ARBA" id="ARBA00004141"/>
    </source>
</evidence>
<keyword evidence="4" id="KW-0560">Oxidoreductase</keyword>
<dbReference type="PANTHER" id="PTHR11972">
    <property type="entry name" value="NADPH OXIDASE"/>
    <property type="match status" value="1"/>
</dbReference>
<dbReference type="InterPro" id="IPR017938">
    <property type="entry name" value="Riboflavin_synthase-like_b-brl"/>
</dbReference>
<dbReference type="Pfam" id="PF01794">
    <property type="entry name" value="Ferric_reduct"/>
    <property type="match status" value="1"/>
</dbReference>
<keyword evidence="3 7" id="KW-1133">Transmembrane helix</keyword>
<dbReference type="GO" id="GO:0043020">
    <property type="term" value="C:NADPH oxidase complex"/>
    <property type="evidence" value="ECO:0007669"/>
    <property type="project" value="TreeGrafter"/>
</dbReference>
<dbReference type="InterPro" id="IPR017927">
    <property type="entry name" value="FAD-bd_FR_type"/>
</dbReference>
<keyword evidence="5 7" id="KW-0472">Membrane</keyword>
<dbReference type="Ensembl" id="ENSCSAVT00000000096.1">
    <property type="protein sequence ID" value="ENSCSAVP00000000095.1"/>
    <property type="gene ID" value="ENSCSAVG00000000041.1"/>
</dbReference>
<reference evidence="9" key="3">
    <citation type="submission" date="2025-09" db="UniProtKB">
        <authorList>
            <consortium name="Ensembl"/>
        </authorList>
    </citation>
    <scope>IDENTIFICATION</scope>
</reference>
<evidence type="ECO:0000256" key="4">
    <source>
        <dbReference type="ARBA" id="ARBA00023002"/>
    </source>
</evidence>
<dbReference type="InterPro" id="IPR013121">
    <property type="entry name" value="Fe_red_NAD-bd_6"/>
</dbReference>
<protein>
    <recommendedName>
        <fullName evidence="8">FAD-binding FR-type domain-containing protein</fullName>
    </recommendedName>
</protein>
<dbReference type="Pfam" id="PF08022">
    <property type="entry name" value="FAD_binding_8"/>
    <property type="match status" value="1"/>
</dbReference>
<dbReference type="GO" id="GO:0042554">
    <property type="term" value="P:superoxide anion generation"/>
    <property type="evidence" value="ECO:0007669"/>
    <property type="project" value="TreeGrafter"/>
</dbReference>
<reference evidence="9" key="2">
    <citation type="submission" date="2025-08" db="UniProtKB">
        <authorList>
            <consortium name="Ensembl"/>
        </authorList>
    </citation>
    <scope>IDENTIFICATION</scope>
</reference>
<dbReference type="GO" id="GO:0006952">
    <property type="term" value="P:defense response"/>
    <property type="evidence" value="ECO:0007669"/>
    <property type="project" value="TreeGrafter"/>
</dbReference>
<feature type="domain" description="FAD-binding FR-type" evidence="8">
    <location>
        <begin position="211"/>
        <end position="310"/>
    </location>
</feature>
<evidence type="ECO:0000256" key="6">
    <source>
        <dbReference type="ARBA" id="ARBA00049908"/>
    </source>
</evidence>
<dbReference type="SUPFAM" id="SSF52343">
    <property type="entry name" value="Ferredoxin reductase-like, C-terminal NADP-linked domain"/>
    <property type="match status" value="1"/>
</dbReference>
<dbReference type="InterPro" id="IPR013112">
    <property type="entry name" value="FAD-bd_8"/>
</dbReference>
<dbReference type="Gene3D" id="3.40.50.80">
    <property type="entry name" value="Nucleotide-binding domain of ferredoxin-NADP reductase (FNR) module"/>
    <property type="match status" value="1"/>
</dbReference>
<proteinExistence type="predicted"/>
<dbReference type="CDD" id="cd06186">
    <property type="entry name" value="NOX_Duox_like_FAD_NADP"/>
    <property type="match status" value="1"/>
</dbReference>
<accession>H2Y447</accession>
<evidence type="ECO:0000256" key="2">
    <source>
        <dbReference type="ARBA" id="ARBA00022692"/>
    </source>
</evidence>
<dbReference type="Proteomes" id="UP000007875">
    <property type="component" value="Unassembled WGS sequence"/>
</dbReference>
<dbReference type="PROSITE" id="PS51384">
    <property type="entry name" value="FAD_FR"/>
    <property type="match status" value="1"/>
</dbReference>
<comment type="catalytic activity">
    <reaction evidence="6">
        <text>NADPH + 2 O2 = 2 superoxide + NADP(+) + H(+)</text>
        <dbReference type="Rhea" id="RHEA:63180"/>
        <dbReference type="ChEBI" id="CHEBI:15378"/>
        <dbReference type="ChEBI" id="CHEBI:15379"/>
        <dbReference type="ChEBI" id="CHEBI:18421"/>
        <dbReference type="ChEBI" id="CHEBI:57783"/>
        <dbReference type="ChEBI" id="CHEBI:58349"/>
    </reaction>
</comment>
<keyword evidence="10" id="KW-1185">Reference proteome</keyword>
<dbReference type="PANTHER" id="PTHR11972:SF191">
    <property type="entry name" value="FAD-BINDING FR-TYPE DOMAIN-CONTAINING PROTEIN"/>
    <property type="match status" value="1"/>
</dbReference>
<dbReference type="Gene3D" id="2.40.30.10">
    <property type="entry name" value="Translation factors"/>
    <property type="match status" value="1"/>
</dbReference>
<name>H2Y447_CIOSA</name>
<evidence type="ECO:0000313" key="10">
    <source>
        <dbReference type="Proteomes" id="UP000007875"/>
    </source>
</evidence>
<evidence type="ECO:0000259" key="8">
    <source>
        <dbReference type="PROSITE" id="PS51384"/>
    </source>
</evidence>
<evidence type="ECO:0000256" key="5">
    <source>
        <dbReference type="ARBA" id="ARBA00023136"/>
    </source>
</evidence>
<organism evidence="9 10">
    <name type="scientific">Ciona savignyi</name>
    <name type="common">Pacific transparent sea squirt</name>
    <dbReference type="NCBI Taxonomy" id="51511"/>
    <lineage>
        <taxon>Eukaryota</taxon>
        <taxon>Metazoa</taxon>
        <taxon>Chordata</taxon>
        <taxon>Tunicata</taxon>
        <taxon>Ascidiacea</taxon>
        <taxon>Phlebobranchia</taxon>
        <taxon>Cionidae</taxon>
        <taxon>Ciona</taxon>
    </lineage>
</organism>